<evidence type="ECO:0000256" key="1">
    <source>
        <dbReference type="ARBA" id="ARBA00007553"/>
    </source>
</evidence>
<dbReference type="InterPro" id="IPR028994">
    <property type="entry name" value="Integrin_alpha_N"/>
</dbReference>
<dbReference type="AlphaFoldDB" id="A0A8A4ZIA0"/>
<feature type="domain" description="Peptidoglycan recognition protein family" evidence="4">
    <location>
        <begin position="242"/>
        <end position="389"/>
    </location>
</feature>
<accession>A0A8A4ZIA0</accession>
<dbReference type="SMART" id="SM00644">
    <property type="entry name" value="Ami_2"/>
    <property type="match status" value="1"/>
</dbReference>
<dbReference type="InterPro" id="IPR006619">
    <property type="entry name" value="PGRP_domain_met/bac"/>
</dbReference>
<organism evidence="5 6">
    <name type="scientific">Pengzhenrongella sicca</name>
    <dbReference type="NCBI Taxonomy" id="2819238"/>
    <lineage>
        <taxon>Bacteria</taxon>
        <taxon>Bacillati</taxon>
        <taxon>Actinomycetota</taxon>
        <taxon>Actinomycetes</taxon>
        <taxon>Micrococcales</taxon>
        <taxon>Pengzhenrongella</taxon>
    </lineage>
</organism>
<dbReference type="PANTHER" id="PTHR11022">
    <property type="entry name" value="PEPTIDOGLYCAN RECOGNITION PROTEIN"/>
    <property type="match status" value="1"/>
</dbReference>
<evidence type="ECO:0000259" key="3">
    <source>
        <dbReference type="SMART" id="SM00644"/>
    </source>
</evidence>
<gene>
    <name evidence="5" type="ORF">J4E96_04365</name>
</gene>
<dbReference type="InterPro" id="IPR002502">
    <property type="entry name" value="Amidase_domain"/>
</dbReference>
<feature type="chain" id="PRO_5039260677" evidence="2">
    <location>
        <begin position="20"/>
        <end position="665"/>
    </location>
</feature>
<keyword evidence="6" id="KW-1185">Reference proteome</keyword>
<dbReference type="Pfam" id="PF01510">
    <property type="entry name" value="Amidase_2"/>
    <property type="match status" value="1"/>
</dbReference>
<dbReference type="Proteomes" id="UP000663937">
    <property type="component" value="Chromosome"/>
</dbReference>
<dbReference type="GO" id="GO:0008745">
    <property type="term" value="F:N-acetylmuramoyl-L-alanine amidase activity"/>
    <property type="evidence" value="ECO:0007669"/>
    <property type="project" value="InterPro"/>
</dbReference>
<dbReference type="InterPro" id="IPR015510">
    <property type="entry name" value="PGRP"/>
</dbReference>
<dbReference type="CDD" id="cd06583">
    <property type="entry name" value="PGRP"/>
    <property type="match status" value="1"/>
</dbReference>
<dbReference type="RefSeq" id="WP_227424573.1">
    <property type="nucleotide sequence ID" value="NZ_CP071868.1"/>
</dbReference>
<protein>
    <submittedName>
        <fullName evidence="5">N-acetylmuramoyl-L-alanine amidase</fullName>
    </submittedName>
</protein>
<reference evidence="5" key="1">
    <citation type="submission" date="2021-03" db="EMBL/GenBank/DDBJ databases">
        <title>Pengzhenrongella sicca gen. nov., sp. nov., a new member of suborder Micrococcineae isolated from High-Arctic tundra soil.</title>
        <authorList>
            <person name="Peng F."/>
        </authorList>
    </citation>
    <scope>NUCLEOTIDE SEQUENCE</scope>
    <source>
        <strain evidence="5">LRZ-2</strain>
    </source>
</reference>
<dbReference type="GO" id="GO:0009253">
    <property type="term" value="P:peptidoglycan catabolic process"/>
    <property type="evidence" value="ECO:0007669"/>
    <property type="project" value="InterPro"/>
</dbReference>
<keyword evidence="2" id="KW-0732">Signal</keyword>
<feature type="signal peptide" evidence="2">
    <location>
        <begin position="1"/>
        <end position="19"/>
    </location>
</feature>
<proteinExistence type="inferred from homology"/>
<dbReference type="InterPro" id="IPR036505">
    <property type="entry name" value="Amidase/PGRP_sf"/>
</dbReference>
<dbReference type="GO" id="GO:0008270">
    <property type="term" value="F:zinc ion binding"/>
    <property type="evidence" value="ECO:0007669"/>
    <property type="project" value="InterPro"/>
</dbReference>
<sequence length="665" mass="68591">MYMQFALAALLALTGLAYPAGTASEDAGSAQAVRGVTTNALAAAASGVKTAEGSDAEPIAQADIPIVVPPVDEAVAGAADATIPAVEPLPLEVVADELSAPGRVTSEVVDATGFQTVGVTWPEGAAVADLEGQVRTSTDGVWSPWLDLEPGDIAPDAGTADARNAVRGGTDPLAIGDVDAVQLSFAATPEGGPDGMKFALIGSNATTTTTAGSVVGSAATSTASIRNASYSTGVATAAGAAPAVYSRADWGAPAQICTPDVASTLVGAVVHHTAGSNAYSTVAQAMQQIRNDAQYHISSRGWCDIGYNFVVDKWGNIYEGRANSLTQPVIGVHTGGFNTATVGVAMLGTFDAAPSAATQSAVARIIGWRLGAYGVDPQSTMTYRTGAGENSRYTNQDVVLPRVFGHRDTAYTACPGQGGWNALPSIRAMARDAAASNSQSIGAQPVESPGTFRAGFFRLRASYSSGNADGWFTFGNPGDSAVMGDWNGDGTKTPGVFRNGVWYLRNSNSPGGADIAFAFGSPGDVPVVGDWNNDGVETIGVFRAGMWYVRNSNTSGAGEGNFRYGQAGDEPVVGDWNNDGTDTLGVFRGGFWYLTNFFDRGYADGVFGFGSRGDQPVAGDWNRDGTDTLGVFRNGMWYLSNFFDHGTAEGSFSFGGSGDKALLFR</sequence>
<dbReference type="KEGG" id="psic:J4E96_04365"/>
<dbReference type="EMBL" id="CP071868">
    <property type="protein sequence ID" value="QTE30247.1"/>
    <property type="molecule type" value="Genomic_DNA"/>
</dbReference>
<evidence type="ECO:0000259" key="4">
    <source>
        <dbReference type="SMART" id="SM00701"/>
    </source>
</evidence>
<name>A0A8A4ZIA0_9MICO</name>
<feature type="domain" description="N-acetylmuramoyl-L-alanine amidase" evidence="3">
    <location>
        <begin position="254"/>
        <end position="416"/>
    </location>
</feature>
<evidence type="ECO:0000313" key="5">
    <source>
        <dbReference type="EMBL" id="QTE30247.1"/>
    </source>
</evidence>
<dbReference type="Gene3D" id="3.40.80.10">
    <property type="entry name" value="Peptidoglycan recognition protein-like"/>
    <property type="match status" value="1"/>
</dbReference>
<dbReference type="SUPFAM" id="SSF55846">
    <property type="entry name" value="N-acetylmuramoyl-L-alanine amidase-like"/>
    <property type="match status" value="1"/>
</dbReference>
<dbReference type="PANTHER" id="PTHR11022:SF41">
    <property type="entry name" value="PEPTIDOGLYCAN-RECOGNITION PROTEIN LC-RELATED"/>
    <property type="match status" value="1"/>
</dbReference>
<dbReference type="SUPFAM" id="SSF69318">
    <property type="entry name" value="Integrin alpha N-terminal domain"/>
    <property type="match status" value="1"/>
</dbReference>
<dbReference type="SMART" id="SM00701">
    <property type="entry name" value="PGRP"/>
    <property type="match status" value="1"/>
</dbReference>
<evidence type="ECO:0000313" key="6">
    <source>
        <dbReference type="Proteomes" id="UP000663937"/>
    </source>
</evidence>
<evidence type="ECO:0000256" key="2">
    <source>
        <dbReference type="SAM" id="SignalP"/>
    </source>
</evidence>
<comment type="similarity">
    <text evidence="1">Belongs to the N-acetylmuramoyl-L-alanine amidase 2 family.</text>
</comment>